<keyword evidence="3" id="KW-1185">Reference proteome</keyword>
<feature type="compositionally biased region" description="Pro residues" evidence="1">
    <location>
        <begin position="146"/>
        <end position="162"/>
    </location>
</feature>
<gene>
    <name evidence="2" type="ORF">Pmani_012558</name>
</gene>
<dbReference type="Gene3D" id="3.40.1000.30">
    <property type="match status" value="1"/>
</dbReference>
<name>A0AAE1UEI3_9EUCA</name>
<dbReference type="EMBL" id="JAWZYT010001034">
    <property type="protein sequence ID" value="KAK4316265.1"/>
    <property type="molecule type" value="Genomic_DNA"/>
</dbReference>
<evidence type="ECO:0000256" key="1">
    <source>
        <dbReference type="SAM" id="MobiDB-lite"/>
    </source>
</evidence>
<evidence type="ECO:0000313" key="2">
    <source>
        <dbReference type="EMBL" id="KAK4316265.1"/>
    </source>
</evidence>
<feature type="region of interest" description="Disordered" evidence="1">
    <location>
        <begin position="136"/>
        <end position="182"/>
    </location>
</feature>
<protein>
    <recommendedName>
        <fullName evidence="4">PI31 proteasome regulator N-terminal domain-containing protein</fullName>
    </recommendedName>
</protein>
<dbReference type="Proteomes" id="UP001292094">
    <property type="component" value="Unassembled WGS sequence"/>
</dbReference>
<dbReference type="AlphaFoldDB" id="A0AAE1UEI3"/>
<accession>A0AAE1UEI3</accession>
<organism evidence="2 3">
    <name type="scientific">Petrolisthes manimaculis</name>
    <dbReference type="NCBI Taxonomy" id="1843537"/>
    <lineage>
        <taxon>Eukaryota</taxon>
        <taxon>Metazoa</taxon>
        <taxon>Ecdysozoa</taxon>
        <taxon>Arthropoda</taxon>
        <taxon>Crustacea</taxon>
        <taxon>Multicrustacea</taxon>
        <taxon>Malacostraca</taxon>
        <taxon>Eumalacostraca</taxon>
        <taxon>Eucarida</taxon>
        <taxon>Decapoda</taxon>
        <taxon>Pleocyemata</taxon>
        <taxon>Anomura</taxon>
        <taxon>Galatheoidea</taxon>
        <taxon>Porcellanidae</taxon>
        <taxon>Petrolisthes</taxon>
    </lineage>
</organism>
<sequence length="182" mass="20746">MEAKPSLLVEVRDGEAPTWLHEKMSHYKPTCDSQAINLLLHFTMTECGFECKGDDIGGPPSGWQDRFAIFMYNSRAFPIFECVLVLMTKTGVKQIVAYFPDQEDELDFTYPYLRPYPHPVPDPFFDPDSPYFQGEVPPMQGAFPEVPDPLGPLGPLGPPGPFRPRFRPPRPRNPRGPRFDYL</sequence>
<evidence type="ECO:0000313" key="3">
    <source>
        <dbReference type="Proteomes" id="UP001292094"/>
    </source>
</evidence>
<reference evidence="2" key="1">
    <citation type="submission" date="2023-11" db="EMBL/GenBank/DDBJ databases">
        <title>Genome assemblies of two species of porcelain crab, Petrolisthes cinctipes and Petrolisthes manimaculis (Anomura: Porcellanidae).</title>
        <authorList>
            <person name="Angst P."/>
        </authorList>
    </citation>
    <scope>NUCLEOTIDE SEQUENCE</scope>
    <source>
        <strain evidence="2">PB745_02</strain>
        <tissue evidence="2">Gill</tissue>
    </source>
</reference>
<proteinExistence type="predicted"/>
<evidence type="ECO:0008006" key="4">
    <source>
        <dbReference type="Google" id="ProtNLM"/>
    </source>
</evidence>
<comment type="caution">
    <text evidence="2">The sequence shown here is derived from an EMBL/GenBank/DDBJ whole genome shotgun (WGS) entry which is preliminary data.</text>
</comment>
<feature type="compositionally biased region" description="Basic residues" evidence="1">
    <location>
        <begin position="164"/>
        <end position="175"/>
    </location>
</feature>